<dbReference type="AlphaFoldDB" id="M2N384"/>
<organism evidence="2 3">
    <name type="scientific">Baudoinia panamericana (strain UAMH 10762)</name>
    <name type="common">Angels' share fungus</name>
    <name type="synonym">Baudoinia compniacensis (strain UAMH 10762)</name>
    <dbReference type="NCBI Taxonomy" id="717646"/>
    <lineage>
        <taxon>Eukaryota</taxon>
        <taxon>Fungi</taxon>
        <taxon>Dikarya</taxon>
        <taxon>Ascomycota</taxon>
        <taxon>Pezizomycotina</taxon>
        <taxon>Dothideomycetes</taxon>
        <taxon>Dothideomycetidae</taxon>
        <taxon>Mycosphaerellales</taxon>
        <taxon>Teratosphaeriaceae</taxon>
        <taxon>Baudoinia</taxon>
    </lineage>
</organism>
<dbReference type="GeneID" id="19110126"/>
<gene>
    <name evidence="2" type="ORF">BAUCODRAFT_240492</name>
</gene>
<feature type="transmembrane region" description="Helical" evidence="1">
    <location>
        <begin position="27"/>
        <end position="47"/>
    </location>
</feature>
<dbReference type="EMBL" id="KB445560">
    <property type="protein sequence ID" value="EMC93439.1"/>
    <property type="molecule type" value="Genomic_DNA"/>
</dbReference>
<dbReference type="KEGG" id="bcom:BAUCODRAFT_240492"/>
<dbReference type="RefSeq" id="XP_007679589.1">
    <property type="nucleotide sequence ID" value="XM_007681399.1"/>
</dbReference>
<evidence type="ECO:0000256" key="1">
    <source>
        <dbReference type="SAM" id="Phobius"/>
    </source>
</evidence>
<evidence type="ECO:0000313" key="3">
    <source>
        <dbReference type="Proteomes" id="UP000011761"/>
    </source>
</evidence>
<sequence>MVDWNRELEVTGWQAGWLSRDTPAFDMYVGVFSATILVFTLGSVFLISRRQRQVLGRLESKLGKEAATAQAVRYGMRHGDRRNWIYAVVLLMQVPAIASVDAYIAIVAAKEVVEDGSQVFDVSAIVEIVTYCIYTLAAFTGAFVLAPVLQIAATNWLLSRWARKRGITDLSEYRPQARLYSTQLAMLWSLLCFAVTMVWSPIVRGSCTSLSRNIADFEY</sequence>
<evidence type="ECO:0000313" key="2">
    <source>
        <dbReference type="EMBL" id="EMC93439.1"/>
    </source>
</evidence>
<proteinExistence type="predicted"/>
<keyword evidence="1" id="KW-0472">Membrane</keyword>
<keyword evidence="3" id="KW-1185">Reference proteome</keyword>
<protein>
    <submittedName>
        <fullName evidence="2">Uncharacterized protein</fullName>
    </submittedName>
</protein>
<keyword evidence="1" id="KW-0812">Transmembrane</keyword>
<dbReference type="Proteomes" id="UP000011761">
    <property type="component" value="Unassembled WGS sequence"/>
</dbReference>
<feature type="transmembrane region" description="Helical" evidence="1">
    <location>
        <begin position="179"/>
        <end position="202"/>
    </location>
</feature>
<dbReference type="eggNOG" id="ENOG502RM7K">
    <property type="taxonomic scope" value="Eukaryota"/>
</dbReference>
<keyword evidence="1" id="KW-1133">Transmembrane helix</keyword>
<dbReference type="HOGENOM" id="CLU_1261279_0_0_1"/>
<feature type="transmembrane region" description="Helical" evidence="1">
    <location>
        <begin position="84"/>
        <end position="108"/>
    </location>
</feature>
<accession>M2N384</accession>
<name>M2N384_BAUPA</name>
<reference evidence="2 3" key="1">
    <citation type="journal article" date="2012" name="PLoS Pathog.">
        <title>Diverse lifestyles and strategies of plant pathogenesis encoded in the genomes of eighteen Dothideomycetes fungi.</title>
        <authorList>
            <person name="Ohm R.A."/>
            <person name="Feau N."/>
            <person name="Henrissat B."/>
            <person name="Schoch C.L."/>
            <person name="Horwitz B.A."/>
            <person name="Barry K.W."/>
            <person name="Condon B.J."/>
            <person name="Copeland A.C."/>
            <person name="Dhillon B."/>
            <person name="Glaser F."/>
            <person name="Hesse C.N."/>
            <person name="Kosti I."/>
            <person name="LaButti K."/>
            <person name="Lindquist E.A."/>
            <person name="Lucas S."/>
            <person name="Salamov A.A."/>
            <person name="Bradshaw R.E."/>
            <person name="Ciuffetti L."/>
            <person name="Hamelin R.C."/>
            <person name="Kema G.H.J."/>
            <person name="Lawrence C."/>
            <person name="Scott J.A."/>
            <person name="Spatafora J.W."/>
            <person name="Turgeon B.G."/>
            <person name="de Wit P.J.G.M."/>
            <person name="Zhong S."/>
            <person name="Goodwin S.B."/>
            <person name="Grigoriev I.V."/>
        </authorList>
    </citation>
    <scope>NUCLEOTIDE SEQUENCE [LARGE SCALE GENOMIC DNA]</scope>
    <source>
        <strain evidence="2 3">UAMH 10762</strain>
    </source>
</reference>
<dbReference type="OrthoDB" id="3868692at2759"/>
<feature type="transmembrane region" description="Helical" evidence="1">
    <location>
        <begin position="128"/>
        <end position="158"/>
    </location>
</feature>